<comment type="caution">
    <text evidence="1">The sequence shown here is derived from an EMBL/GenBank/DDBJ whole genome shotgun (WGS) entry which is preliminary data.</text>
</comment>
<evidence type="ECO:0008006" key="2">
    <source>
        <dbReference type="Google" id="ProtNLM"/>
    </source>
</evidence>
<sequence length="379" mass="44946">MEYTVCKRCVMDTTDPDIFFDENGYCNHCNRALSTLSQYPFNLSNEEKKRELDKLVQNIKKKGKKNVYDCLVGISGGVDSSYITYLVKRLGLRPLAIHLDNLWNTKLSEDNIKRVVEKENIDLITEVVNWEEFSDLQLSFFKAGVPDIEIPSDHAIFILLYDIASKMNIKYIITGNNIITESILPSKWSNGHTDWKYIKKIQKKFGSKKLTTYPFFSFRKIIKYNFFQNIKMIGLLNYVDYNKEEAIRLLEKEYLYKRYETKHGESIFTYFVQTYVLPERFGFDKRRSHYSSVICSNQMKRKEALMKLEKKPLNQEEINELRGIVCEKLKISEEKLDEFMSLPLKYYDDYPNMNNKLWVFLKKIYMKLFIDFSSTRAVE</sequence>
<dbReference type="NCBIfam" id="TIGR03573">
    <property type="entry name" value="WbuX"/>
    <property type="match status" value="1"/>
</dbReference>
<proteinExistence type="predicted"/>
<organism evidence="1">
    <name type="scientific">marine sediment metagenome</name>
    <dbReference type="NCBI Taxonomy" id="412755"/>
    <lineage>
        <taxon>unclassified sequences</taxon>
        <taxon>metagenomes</taxon>
        <taxon>ecological metagenomes</taxon>
    </lineage>
</organism>
<dbReference type="Gene3D" id="3.40.50.620">
    <property type="entry name" value="HUPs"/>
    <property type="match status" value="1"/>
</dbReference>
<dbReference type="AlphaFoldDB" id="A0A0F9JX36"/>
<dbReference type="InterPro" id="IPR020022">
    <property type="entry name" value="N-acetyl_sugar_amidoTrfase"/>
</dbReference>
<evidence type="ECO:0000313" key="1">
    <source>
        <dbReference type="EMBL" id="KKM14483.1"/>
    </source>
</evidence>
<dbReference type="EMBL" id="LAZR01015135">
    <property type="protein sequence ID" value="KKM14483.1"/>
    <property type="molecule type" value="Genomic_DNA"/>
</dbReference>
<dbReference type="SUPFAM" id="SSF52402">
    <property type="entry name" value="Adenine nucleotide alpha hydrolases-like"/>
    <property type="match status" value="1"/>
</dbReference>
<reference evidence="1" key="1">
    <citation type="journal article" date="2015" name="Nature">
        <title>Complex archaea that bridge the gap between prokaryotes and eukaryotes.</title>
        <authorList>
            <person name="Spang A."/>
            <person name="Saw J.H."/>
            <person name="Jorgensen S.L."/>
            <person name="Zaremba-Niedzwiedzka K."/>
            <person name="Martijn J."/>
            <person name="Lind A.E."/>
            <person name="van Eijk R."/>
            <person name="Schleper C."/>
            <person name="Guy L."/>
            <person name="Ettema T.J."/>
        </authorList>
    </citation>
    <scope>NUCLEOTIDE SEQUENCE</scope>
</reference>
<gene>
    <name evidence="1" type="ORF">LCGC14_1705660</name>
</gene>
<protein>
    <recommendedName>
        <fullName evidence="2">NAD/GMP synthase domain-containing protein</fullName>
    </recommendedName>
</protein>
<name>A0A0F9JX36_9ZZZZ</name>
<accession>A0A0F9JX36</accession>
<dbReference type="InterPro" id="IPR014729">
    <property type="entry name" value="Rossmann-like_a/b/a_fold"/>
</dbReference>